<dbReference type="AlphaFoldDB" id="A0A3N2CV39"/>
<dbReference type="Pfam" id="PF01757">
    <property type="entry name" value="Acyl_transf_3"/>
    <property type="match status" value="1"/>
</dbReference>
<feature type="domain" description="Acyltransferase 3" evidence="3">
    <location>
        <begin position="23"/>
        <end position="391"/>
    </location>
</feature>
<dbReference type="PANTHER" id="PTHR23028:SF53">
    <property type="entry name" value="ACYL_TRANSF_3 DOMAIN-CONTAINING PROTEIN"/>
    <property type="match status" value="1"/>
</dbReference>
<feature type="transmembrane region" description="Helical" evidence="2">
    <location>
        <begin position="151"/>
        <end position="172"/>
    </location>
</feature>
<accession>A0A3N2CV39</accession>
<evidence type="ECO:0000313" key="5">
    <source>
        <dbReference type="Proteomes" id="UP000281738"/>
    </source>
</evidence>
<feature type="transmembrane region" description="Helical" evidence="2">
    <location>
        <begin position="271"/>
        <end position="288"/>
    </location>
</feature>
<keyword evidence="2" id="KW-1133">Transmembrane helix</keyword>
<name>A0A3N2CV39_9ACTN</name>
<feature type="transmembrane region" description="Helical" evidence="2">
    <location>
        <begin position="221"/>
        <end position="237"/>
    </location>
</feature>
<evidence type="ECO:0000259" key="3">
    <source>
        <dbReference type="Pfam" id="PF01757"/>
    </source>
</evidence>
<organism evidence="4 5">
    <name type="scientific">Nocardioides aurantiacus</name>
    <dbReference type="NCBI Taxonomy" id="86796"/>
    <lineage>
        <taxon>Bacteria</taxon>
        <taxon>Bacillati</taxon>
        <taxon>Actinomycetota</taxon>
        <taxon>Actinomycetes</taxon>
        <taxon>Propionibacteriales</taxon>
        <taxon>Nocardioidaceae</taxon>
        <taxon>Nocardioides</taxon>
    </lineage>
</organism>
<keyword evidence="2" id="KW-0812">Transmembrane</keyword>
<dbReference type="Proteomes" id="UP000281738">
    <property type="component" value="Unassembled WGS sequence"/>
</dbReference>
<sequence>MAPTVTDPGPAPATPAAPGPDFPALDSLRAVASVAVVATHASFWAGAYAAPVWGTALARLDVGVALFFVLSGFLLSRPWFARRRAGAPPPGTGRYLWKRALRILPVYLLTVVAALTLLPGNRDAGPGQWLASLLLADTYVDDRLPDGLTQMWSLATEVAFYAVLPALMWCTLRPRRDRSGDARRFVVLVLAMLGVTVVWLLDLSVRLDGGGTMLRLWLPSYLTWFGTGLVLAAAQVARSDRGGPAAPDVLGGGGRLGRAAWGLEQLGRSPVTCWVAALALLAVASTPVAGPADLSPATLGSALTKNLLYAAVAGLVVLAGVFAPAGHPLTRLLSLRPLRHLGHLSYGLFCVHLVVLELVARWRGIELFGGRGPELLVLTLVVSLAVSELLYRLVERPLMRWKDLGRRTPPSSAATTTPSATATSSAGATSTPAHPSGDPSGRRQ</sequence>
<feature type="transmembrane region" description="Helical" evidence="2">
    <location>
        <begin position="341"/>
        <end position="363"/>
    </location>
</feature>
<dbReference type="EMBL" id="RKHO01000001">
    <property type="protein sequence ID" value="ROR91410.1"/>
    <property type="molecule type" value="Genomic_DNA"/>
</dbReference>
<dbReference type="GO" id="GO:0016747">
    <property type="term" value="F:acyltransferase activity, transferring groups other than amino-acyl groups"/>
    <property type="evidence" value="ECO:0007669"/>
    <property type="project" value="InterPro"/>
</dbReference>
<reference evidence="4 5" key="1">
    <citation type="submission" date="2018-11" db="EMBL/GenBank/DDBJ databases">
        <title>Sequencing the genomes of 1000 actinobacteria strains.</title>
        <authorList>
            <person name="Klenk H.-P."/>
        </authorList>
    </citation>
    <scope>NUCLEOTIDE SEQUENCE [LARGE SCALE GENOMIC DNA]</scope>
    <source>
        <strain evidence="4 5">DSM 12652</strain>
    </source>
</reference>
<dbReference type="GO" id="GO:0016020">
    <property type="term" value="C:membrane"/>
    <property type="evidence" value="ECO:0007669"/>
    <property type="project" value="TreeGrafter"/>
</dbReference>
<feature type="transmembrane region" description="Helical" evidence="2">
    <location>
        <begin position="62"/>
        <end position="80"/>
    </location>
</feature>
<keyword evidence="5" id="KW-1185">Reference proteome</keyword>
<dbReference type="InterPro" id="IPR002656">
    <property type="entry name" value="Acyl_transf_3_dom"/>
</dbReference>
<evidence type="ECO:0000256" key="2">
    <source>
        <dbReference type="SAM" id="Phobius"/>
    </source>
</evidence>
<feature type="transmembrane region" description="Helical" evidence="2">
    <location>
        <begin position="101"/>
        <end position="120"/>
    </location>
</feature>
<dbReference type="InterPro" id="IPR050879">
    <property type="entry name" value="Acyltransferase_3"/>
</dbReference>
<keyword evidence="2" id="KW-0472">Membrane</keyword>
<comment type="caution">
    <text evidence="4">The sequence shown here is derived from an EMBL/GenBank/DDBJ whole genome shotgun (WGS) entry which is preliminary data.</text>
</comment>
<dbReference type="GO" id="GO:0009103">
    <property type="term" value="P:lipopolysaccharide biosynthetic process"/>
    <property type="evidence" value="ECO:0007669"/>
    <property type="project" value="TreeGrafter"/>
</dbReference>
<feature type="transmembrane region" description="Helical" evidence="2">
    <location>
        <begin position="375"/>
        <end position="394"/>
    </location>
</feature>
<feature type="compositionally biased region" description="Low complexity" evidence="1">
    <location>
        <begin position="408"/>
        <end position="436"/>
    </location>
</feature>
<feature type="transmembrane region" description="Helical" evidence="2">
    <location>
        <begin position="308"/>
        <end position="329"/>
    </location>
</feature>
<evidence type="ECO:0000313" key="4">
    <source>
        <dbReference type="EMBL" id="ROR91410.1"/>
    </source>
</evidence>
<gene>
    <name evidence="4" type="ORF">EDD33_2276</name>
</gene>
<dbReference type="PANTHER" id="PTHR23028">
    <property type="entry name" value="ACETYLTRANSFERASE"/>
    <property type="match status" value="1"/>
</dbReference>
<feature type="region of interest" description="Disordered" evidence="1">
    <location>
        <begin position="405"/>
        <end position="444"/>
    </location>
</feature>
<proteinExistence type="predicted"/>
<feature type="transmembrane region" description="Helical" evidence="2">
    <location>
        <begin position="184"/>
        <end position="201"/>
    </location>
</feature>
<evidence type="ECO:0000256" key="1">
    <source>
        <dbReference type="SAM" id="MobiDB-lite"/>
    </source>
</evidence>
<protein>
    <submittedName>
        <fullName evidence="4">Peptidoglycan/LPS O-acetylase OafA/YrhL</fullName>
    </submittedName>
</protein>
<dbReference type="RefSeq" id="WP_123390899.1">
    <property type="nucleotide sequence ID" value="NZ_RKHO01000001.1"/>
</dbReference>
<dbReference type="OrthoDB" id="5242306at2"/>